<sequence>MPSRSKSHIVYKKVGGLEIPLDIHVPADVKNAPILLWFHGGGLLQGGRDKIAPHMLNSVETYKHALISADYRLAPQVGIKDIYEDVRDCIAFIRNPDGLAKQLSNSGEIDAQSIDPSRLAVSGSSAGGYLTFLAGLYVEPKPQVILPIYPITDPLGTFFTTSQPWPTEDGGKVIHGKRVDDATVQPFLDRKADAVANNEPSSDRSKMYNYMLDRANLADLLHFNTQKDPQHDPENDKWRISKQVAARGLPPTYVVHGTVDRDVGIEQADEVVGAMVGEGMEVKYERLAGLDHCFDMVEFDGKDERVKLDKMYKFMHEHV</sequence>
<dbReference type="GeneID" id="96003328"/>
<evidence type="ECO:0000313" key="3">
    <source>
        <dbReference type="EMBL" id="KAL1589477.1"/>
    </source>
</evidence>
<dbReference type="AlphaFoldDB" id="A0AB34L0C0"/>
<name>A0AB34L0C0_9PEZI</name>
<reference evidence="3 4" key="1">
    <citation type="journal article" date="2020" name="Microbiol. Resour. Announc.">
        <title>Draft Genome Sequence of a Cladosporium Species Isolated from the Mesophotic Ascidian Didemnum maculosum.</title>
        <authorList>
            <person name="Gioti A."/>
            <person name="Siaperas R."/>
            <person name="Nikolaivits E."/>
            <person name="Le Goff G."/>
            <person name="Ouazzani J."/>
            <person name="Kotoulas G."/>
            <person name="Topakas E."/>
        </authorList>
    </citation>
    <scope>NUCLEOTIDE SEQUENCE [LARGE SCALE GENOMIC DNA]</scope>
    <source>
        <strain evidence="3 4">TM138-S3</strain>
    </source>
</reference>
<dbReference type="Proteomes" id="UP000803884">
    <property type="component" value="Unassembled WGS sequence"/>
</dbReference>
<dbReference type="EMBL" id="JAAQHG020000004">
    <property type="protein sequence ID" value="KAL1589477.1"/>
    <property type="molecule type" value="Genomic_DNA"/>
</dbReference>
<proteinExistence type="predicted"/>
<protein>
    <recommendedName>
        <fullName evidence="2">Alpha/beta hydrolase fold-3 domain-containing protein</fullName>
    </recommendedName>
</protein>
<gene>
    <name evidence="3" type="ORF">WHR41_01884</name>
</gene>
<evidence type="ECO:0000259" key="2">
    <source>
        <dbReference type="Pfam" id="PF07859"/>
    </source>
</evidence>
<feature type="domain" description="Alpha/beta hydrolase fold-3" evidence="2">
    <location>
        <begin position="35"/>
        <end position="294"/>
    </location>
</feature>
<dbReference type="PANTHER" id="PTHR48081:SF3">
    <property type="entry name" value="ALPHA_BETA HYDROLASE FOLD-3 DOMAIN-CONTAINING PROTEIN"/>
    <property type="match status" value="1"/>
</dbReference>
<organism evidence="3 4">
    <name type="scientific">Cladosporium halotolerans</name>
    <dbReference type="NCBI Taxonomy" id="1052096"/>
    <lineage>
        <taxon>Eukaryota</taxon>
        <taxon>Fungi</taxon>
        <taxon>Dikarya</taxon>
        <taxon>Ascomycota</taxon>
        <taxon>Pezizomycotina</taxon>
        <taxon>Dothideomycetes</taxon>
        <taxon>Dothideomycetidae</taxon>
        <taxon>Cladosporiales</taxon>
        <taxon>Cladosporiaceae</taxon>
        <taxon>Cladosporium</taxon>
    </lineage>
</organism>
<keyword evidence="4" id="KW-1185">Reference proteome</keyword>
<dbReference type="RefSeq" id="XP_069232582.1">
    <property type="nucleotide sequence ID" value="XM_069370490.1"/>
</dbReference>
<dbReference type="SUPFAM" id="SSF53474">
    <property type="entry name" value="alpha/beta-Hydrolases"/>
    <property type="match status" value="1"/>
</dbReference>
<dbReference type="GO" id="GO:0016787">
    <property type="term" value="F:hydrolase activity"/>
    <property type="evidence" value="ECO:0007669"/>
    <property type="project" value="UniProtKB-KW"/>
</dbReference>
<comment type="caution">
    <text evidence="3">The sequence shown here is derived from an EMBL/GenBank/DDBJ whole genome shotgun (WGS) entry which is preliminary data.</text>
</comment>
<dbReference type="InterPro" id="IPR029058">
    <property type="entry name" value="AB_hydrolase_fold"/>
</dbReference>
<dbReference type="InterPro" id="IPR050300">
    <property type="entry name" value="GDXG_lipolytic_enzyme"/>
</dbReference>
<keyword evidence="1" id="KW-0378">Hydrolase</keyword>
<dbReference type="PANTHER" id="PTHR48081">
    <property type="entry name" value="AB HYDROLASE SUPERFAMILY PROTEIN C4A8.06C"/>
    <property type="match status" value="1"/>
</dbReference>
<evidence type="ECO:0000313" key="4">
    <source>
        <dbReference type="Proteomes" id="UP000803884"/>
    </source>
</evidence>
<accession>A0AB34L0C0</accession>
<evidence type="ECO:0000256" key="1">
    <source>
        <dbReference type="ARBA" id="ARBA00022801"/>
    </source>
</evidence>
<dbReference type="InterPro" id="IPR013094">
    <property type="entry name" value="AB_hydrolase_3"/>
</dbReference>
<dbReference type="Pfam" id="PF07859">
    <property type="entry name" value="Abhydrolase_3"/>
    <property type="match status" value="1"/>
</dbReference>
<dbReference type="Gene3D" id="3.40.50.1820">
    <property type="entry name" value="alpha/beta hydrolase"/>
    <property type="match status" value="1"/>
</dbReference>